<evidence type="ECO:0000313" key="1">
    <source>
        <dbReference type="EMBL" id="QVI21923.1"/>
    </source>
</evidence>
<evidence type="ECO:0000313" key="2">
    <source>
        <dbReference type="Proteomes" id="UP000683310"/>
    </source>
</evidence>
<dbReference type="EMBL" id="CP074371">
    <property type="protein sequence ID" value="QVI21923.1"/>
    <property type="molecule type" value="Genomic_DNA"/>
</dbReference>
<organism evidence="1 2">
    <name type="scientific">Nocardia tengchongensis</name>
    <dbReference type="NCBI Taxonomy" id="2055889"/>
    <lineage>
        <taxon>Bacteria</taxon>
        <taxon>Bacillati</taxon>
        <taxon>Actinomycetota</taxon>
        <taxon>Actinomycetes</taxon>
        <taxon>Mycobacteriales</taxon>
        <taxon>Nocardiaceae</taxon>
        <taxon>Nocardia</taxon>
    </lineage>
</organism>
<name>A0ABX8CS79_9NOCA</name>
<sequence>MRGERPSEEQLRRNFDAILADVLEGRGVRTASGLDSPTEDALWAIAKAYPNVPDDLVTAARDSFGGQLDGSNAARWRAELERRFAERKPASDS</sequence>
<protein>
    <submittedName>
        <fullName evidence="1">Uncharacterized protein</fullName>
    </submittedName>
</protein>
<keyword evidence="2" id="KW-1185">Reference proteome</keyword>
<dbReference type="Proteomes" id="UP000683310">
    <property type="component" value="Chromosome"/>
</dbReference>
<proteinExistence type="predicted"/>
<accession>A0ABX8CS79</accession>
<reference evidence="1 2" key="1">
    <citation type="submission" date="2021-04" db="EMBL/GenBank/DDBJ databases">
        <title>Nocardia tengchongensis.</title>
        <authorList>
            <person name="Zhuang k."/>
            <person name="Ran Y."/>
            <person name="Li W."/>
        </authorList>
    </citation>
    <scope>NUCLEOTIDE SEQUENCE [LARGE SCALE GENOMIC DNA]</scope>
    <source>
        <strain evidence="1 2">CFH S0057</strain>
    </source>
</reference>
<gene>
    <name evidence="1" type="ORF">KHQ06_01810</name>
</gene>